<evidence type="ECO:0000313" key="1">
    <source>
        <dbReference type="EMBL" id="AWM78142.1"/>
    </source>
</evidence>
<dbReference type="GO" id="GO:0006508">
    <property type="term" value="P:proteolysis"/>
    <property type="evidence" value="ECO:0007669"/>
    <property type="project" value="InterPro"/>
</dbReference>
<evidence type="ECO:0000313" key="2">
    <source>
        <dbReference type="Proteomes" id="UP000247763"/>
    </source>
</evidence>
<dbReference type="KEGG" id="phb:HYN04_10465"/>
<dbReference type="PANTHER" id="PTHR43019:SF23">
    <property type="entry name" value="PROTEASE DO-LIKE 5, CHLOROPLASTIC"/>
    <property type="match status" value="1"/>
</dbReference>
<proteinExistence type="predicted"/>
<protein>
    <recommendedName>
        <fullName evidence="3">Serine protease</fullName>
    </recommendedName>
</protein>
<evidence type="ECO:0008006" key="3">
    <source>
        <dbReference type="Google" id="ProtNLM"/>
    </source>
</evidence>
<keyword evidence="2" id="KW-1185">Reference proteome</keyword>
<dbReference type="Gene3D" id="2.40.10.10">
    <property type="entry name" value="Trypsin-like serine proteases"/>
    <property type="match status" value="2"/>
</dbReference>
<dbReference type="RefSeq" id="WP_110450708.1">
    <property type="nucleotide sequence ID" value="NZ_CP029479.1"/>
</dbReference>
<name>A0A2Z3HSB3_9CAUL</name>
<dbReference type="InterPro" id="IPR009003">
    <property type="entry name" value="Peptidase_S1_PA"/>
</dbReference>
<organism evidence="1 2">
    <name type="scientific">Phenylobacterium parvum</name>
    <dbReference type="NCBI Taxonomy" id="2201350"/>
    <lineage>
        <taxon>Bacteria</taxon>
        <taxon>Pseudomonadati</taxon>
        <taxon>Pseudomonadota</taxon>
        <taxon>Alphaproteobacteria</taxon>
        <taxon>Caulobacterales</taxon>
        <taxon>Caulobacteraceae</taxon>
        <taxon>Phenylobacterium</taxon>
    </lineage>
</organism>
<dbReference type="Pfam" id="PF13365">
    <property type="entry name" value="Trypsin_2"/>
    <property type="match status" value="1"/>
</dbReference>
<reference evidence="2" key="1">
    <citation type="submission" date="2018-05" db="EMBL/GenBank/DDBJ databases">
        <title>Genome sequencing of Phenylobacterium sp. HYN0004.</title>
        <authorList>
            <person name="Yi H."/>
            <person name="Baek C."/>
        </authorList>
    </citation>
    <scope>NUCLEOTIDE SEQUENCE [LARGE SCALE GENOMIC DNA]</scope>
    <source>
        <strain evidence="2">HYN0004</strain>
    </source>
</reference>
<dbReference type="InterPro" id="IPR043504">
    <property type="entry name" value="Peptidase_S1_PA_chymotrypsin"/>
</dbReference>
<dbReference type="GO" id="GO:0004252">
    <property type="term" value="F:serine-type endopeptidase activity"/>
    <property type="evidence" value="ECO:0007669"/>
    <property type="project" value="InterPro"/>
</dbReference>
<dbReference type="PRINTS" id="PR00834">
    <property type="entry name" value="PROTEASES2C"/>
</dbReference>
<sequence>MNLQLRIPDVRWGRRTRAAPPPWPARWPAIQFLAVMFAAAAALPAMAAEPPQLSVFSKPAPPPVVDRPLEKDRTSQTLGLARIASSIRHGAPYALVLWGKKCAPDNLASWDQANDGFEKSEVDERIFHETLTGLGFRVAGDPTDLFRDAEAPEGDLQVGALITDYTASICGGFMPGEQKLELDTAIGTGVAQMTVEWQIHAPALSKTIARIRTTVRVETPSPIINAPEALYQALMRDSLRALAADETFRTAAVTPIRAPSGLVEPPATAPLRLPAARTPANVPDAHRAVAAVLTGASLGTAFLVSDQGYLLTNRHVVGSTRMIKLRWSDGSESVGEVVRSDAGRDVALIRTDPRAGPAFRLRTEPVRQGETVYALGTPMETRLQGTLTRGVISASRSLAGYRFIQSDAAVNPGNSGGPLLDETGRVVGMTVSRYASAPEDGIQGLNFFIPIEDALRFLALTLEPR</sequence>
<dbReference type="EMBL" id="CP029479">
    <property type="protein sequence ID" value="AWM78142.1"/>
    <property type="molecule type" value="Genomic_DNA"/>
</dbReference>
<dbReference type="AlphaFoldDB" id="A0A2Z3HSB3"/>
<dbReference type="SUPFAM" id="SSF50494">
    <property type="entry name" value="Trypsin-like serine proteases"/>
    <property type="match status" value="1"/>
</dbReference>
<dbReference type="OrthoDB" id="9766361at2"/>
<dbReference type="InterPro" id="IPR001940">
    <property type="entry name" value="Peptidase_S1C"/>
</dbReference>
<dbReference type="PANTHER" id="PTHR43019">
    <property type="entry name" value="SERINE ENDOPROTEASE DEGS"/>
    <property type="match status" value="1"/>
</dbReference>
<gene>
    <name evidence="1" type="ORF">HYN04_10465</name>
</gene>
<accession>A0A2Z3HSB3</accession>
<dbReference type="Proteomes" id="UP000247763">
    <property type="component" value="Chromosome"/>
</dbReference>